<reference evidence="1 2" key="1">
    <citation type="journal article" date="2018" name="Sci. Rep.">
        <title>Genomic signatures of local adaptation to the degree of environmental predictability in rotifers.</title>
        <authorList>
            <person name="Franch-Gras L."/>
            <person name="Hahn C."/>
            <person name="Garcia-Roger E.M."/>
            <person name="Carmona M.J."/>
            <person name="Serra M."/>
            <person name="Gomez A."/>
        </authorList>
    </citation>
    <scope>NUCLEOTIDE SEQUENCE [LARGE SCALE GENOMIC DNA]</scope>
    <source>
        <strain evidence="1">HYR1</strain>
    </source>
</reference>
<evidence type="ECO:0000313" key="1">
    <source>
        <dbReference type="EMBL" id="RNA28562.1"/>
    </source>
</evidence>
<evidence type="ECO:0000313" key="2">
    <source>
        <dbReference type="Proteomes" id="UP000276133"/>
    </source>
</evidence>
<comment type="caution">
    <text evidence="1">The sequence shown here is derived from an EMBL/GenBank/DDBJ whole genome shotgun (WGS) entry which is preliminary data.</text>
</comment>
<name>A0A3M7RYL2_BRAPC</name>
<dbReference type="Proteomes" id="UP000276133">
    <property type="component" value="Unassembled WGS sequence"/>
</dbReference>
<dbReference type="AlphaFoldDB" id="A0A3M7RYL2"/>
<organism evidence="1 2">
    <name type="scientific">Brachionus plicatilis</name>
    <name type="common">Marine rotifer</name>
    <name type="synonym">Brachionus muelleri</name>
    <dbReference type="NCBI Taxonomy" id="10195"/>
    <lineage>
        <taxon>Eukaryota</taxon>
        <taxon>Metazoa</taxon>
        <taxon>Spiralia</taxon>
        <taxon>Gnathifera</taxon>
        <taxon>Rotifera</taxon>
        <taxon>Eurotatoria</taxon>
        <taxon>Monogononta</taxon>
        <taxon>Pseudotrocha</taxon>
        <taxon>Ploima</taxon>
        <taxon>Brachionidae</taxon>
        <taxon>Brachionus</taxon>
    </lineage>
</organism>
<proteinExistence type="predicted"/>
<dbReference type="EMBL" id="REGN01002366">
    <property type="protein sequence ID" value="RNA28562.1"/>
    <property type="molecule type" value="Genomic_DNA"/>
</dbReference>
<gene>
    <name evidence="1" type="ORF">BpHYR1_030246</name>
</gene>
<sequence length="406" mass="48320">MFESKLQEFIQYPSKPYFTLLAVPFLFYAAKKYYQKWSNTKSNFYLINDLCLIKSILCIYQTRRSCLESELKQPYLLIDTNLKYKLSDSEYENSIIEHFLSRYAQSSRGFLIDVIIRKKFKELIHKKKKMSLNVITLEPRDINLLVFKILTGFLLHLFGRNSKKSRLKFKNFKPIFKHLMSINKLYSLDLFAEQNEVAIEYKKNFVRFVKALKSQFELKIDDFDQDPIKNFNFDYVKFLLIKKLYLDLTQISSALMTFLNDLTLSDKSELINEIRESNGKLAWNGELWKYPILDKSAKNYLISCLNMDLFLVKKNFAHKALSSGKEFNFMENSFIGINIGSVKKQHGFLDRSIYDFYYNRFNLNNPNNTSLLITKSLIFNLVKNLKFFQNGDQIFDQKIYFFNFYH</sequence>
<dbReference type="OrthoDB" id="10463810at2759"/>
<protein>
    <submittedName>
        <fullName evidence="1">Uncharacterized protein</fullName>
    </submittedName>
</protein>
<accession>A0A3M7RYL2</accession>
<keyword evidence="2" id="KW-1185">Reference proteome</keyword>